<dbReference type="InterPro" id="IPR013815">
    <property type="entry name" value="ATP_grasp_subdomain_1"/>
</dbReference>
<dbReference type="InterPro" id="IPR013651">
    <property type="entry name" value="ATP-grasp_RimK-type"/>
</dbReference>
<dbReference type="Gene3D" id="3.30.1490.20">
    <property type="entry name" value="ATP-grasp fold, A domain"/>
    <property type="match status" value="1"/>
</dbReference>
<comment type="cofactor">
    <cofactor evidence="2">
        <name>Mg(2+)</name>
        <dbReference type="ChEBI" id="CHEBI:18420"/>
    </cofactor>
</comment>
<name>A0A381WYT7_9ZZZZ</name>
<keyword evidence="8" id="KW-0648">Protein biosynthesis</keyword>
<evidence type="ECO:0000256" key="4">
    <source>
        <dbReference type="ARBA" id="ARBA00022723"/>
    </source>
</evidence>
<dbReference type="EMBL" id="UINC01013310">
    <property type="protein sequence ID" value="SVA57610.1"/>
    <property type="molecule type" value="Genomic_DNA"/>
</dbReference>
<evidence type="ECO:0000256" key="2">
    <source>
        <dbReference type="ARBA" id="ARBA00001946"/>
    </source>
</evidence>
<evidence type="ECO:0000256" key="1">
    <source>
        <dbReference type="ARBA" id="ARBA00001936"/>
    </source>
</evidence>
<evidence type="ECO:0000259" key="10">
    <source>
        <dbReference type="PROSITE" id="PS50975"/>
    </source>
</evidence>
<dbReference type="AlphaFoldDB" id="A0A381WYT7"/>
<dbReference type="Gene3D" id="3.30.470.20">
    <property type="entry name" value="ATP-grasp fold, B domain"/>
    <property type="match status" value="1"/>
</dbReference>
<comment type="cofactor">
    <cofactor evidence="1">
        <name>Mn(2+)</name>
        <dbReference type="ChEBI" id="CHEBI:29035"/>
    </cofactor>
</comment>
<dbReference type="GO" id="GO:0009432">
    <property type="term" value="P:SOS response"/>
    <property type="evidence" value="ECO:0007669"/>
    <property type="project" value="TreeGrafter"/>
</dbReference>
<evidence type="ECO:0000256" key="9">
    <source>
        <dbReference type="ARBA" id="ARBA00023211"/>
    </source>
</evidence>
<proteinExistence type="predicted"/>
<dbReference type="PANTHER" id="PTHR21621:SF7">
    <property type="entry name" value="RIBOSOMAL PROTEIN BS6--L-GLUTAMATE LIGASE"/>
    <property type="match status" value="1"/>
</dbReference>
<dbReference type="Pfam" id="PF18030">
    <property type="entry name" value="Rimk_N"/>
    <property type="match status" value="1"/>
</dbReference>
<evidence type="ECO:0000256" key="5">
    <source>
        <dbReference type="ARBA" id="ARBA00022741"/>
    </source>
</evidence>
<gene>
    <name evidence="11" type="ORF">METZ01_LOCUS110464</name>
</gene>
<dbReference type="InterPro" id="IPR004666">
    <property type="entry name" value="Rp_bS6_RimK/Lys_biosynth_LsyX"/>
</dbReference>
<sequence length="216" mass="23296">MNITSKKPTVIYRGEKLENYDAVISRIGASYTFYGAAVVRQFEMAGLYTINRSKAITRSRDKLRSLQILAREGIGLPVTGFANHTADIEGMIDTVEGIPLVIKLLEGTQGKGVVLAETKKAASSVLSAFRQLKANILVQEFIKEAGGKDIRALVIGNKVVGAMERTAPDGDFRANLHLGGNGREVSLNDEEKQIAVDSAHTLGLSIAGVDLIKSKR</sequence>
<keyword evidence="4" id="KW-0479">Metal-binding</keyword>
<keyword evidence="7" id="KW-0460">Magnesium</keyword>
<dbReference type="GO" id="GO:0018169">
    <property type="term" value="F:ribosomal S6-glutamic acid ligase activity"/>
    <property type="evidence" value="ECO:0007669"/>
    <property type="project" value="TreeGrafter"/>
</dbReference>
<keyword evidence="9" id="KW-0464">Manganese</keyword>
<evidence type="ECO:0000256" key="3">
    <source>
        <dbReference type="ARBA" id="ARBA00022598"/>
    </source>
</evidence>
<dbReference type="GO" id="GO:0046872">
    <property type="term" value="F:metal ion binding"/>
    <property type="evidence" value="ECO:0007669"/>
    <property type="project" value="UniProtKB-KW"/>
</dbReference>
<evidence type="ECO:0000256" key="7">
    <source>
        <dbReference type="ARBA" id="ARBA00022842"/>
    </source>
</evidence>
<dbReference type="PANTHER" id="PTHR21621">
    <property type="entry name" value="RIBOSOMAL PROTEIN S6 MODIFICATION PROTEIN"/>
    <property type="match status" value="1"/>
</dbReference>
<dbReference type="FunFam" id="3.30.1490.20:FF:000005">
    <property type="entry name" value="Probable alpha-L-glutamate ligase 1"/>
    <property type="match status" value="1"/>
</dbReference>
<protein>
    <recommendedName>
        <fullName evidence="10">ATP-grasp domain-containing protein</fullName>
    </recommendedName>
</protein>
<keyword evidence="6" id="KW-0067">ATP-binding</keyword>
<dbReference type="InterPro" id="IPR041107">
    <property type="entry name" value="Rimk_N"/>
</dbReference>
<dbReference type="SUPFAM" id="SSF56059">
    <property type="entry name" value="Glutathione synthetase ATP-binding domain-like"/>
    <property type="match status" value="1"/>
</dbReference>
<dbReference type="PROSITE" id="PS50975">
    <property type="entry name" value="ATP_GRASP"/>
    <property type="match status" value="1"/>
</dbReference>
<evidence type="ECO:0000256" key="6">
    <source>
        <dbReference type="ARBA" id="ARBA00022840"/>
    </source>
</evidence>
<keyword evidence="3" id="KW-0436">Ligase</keyword>
<accession>A0A381WYT7</accession>
<dbReference type="GO" id="GO:0005524">
    <property type="term" value="F:ATP binding"/>
    <property type="evidence" value="ECO:0007669"/>
    <property type="project" value="UniProtKB-KW"/>
</dbReference>
<dbReference type="GO" id="GO:0006412">
    <property type="term" value="P:translation"/>
    <property type="evidence" value="ECO:0007669"/>
    <property type="project" value="UniProtKB-KW"/>
</dbReference>
<dbReference type="Gene3D" id="3.40.50.20">
    <property type="match status" value="1"/>
</dbReference>
<feature type="non-terminal residue" evidence="11">
    <location>
        <position position="216"/>
    </location>
</feature>
<evidence type="ECO:0000313" key="11">
    <source>
        <dbReference type="EMBL" id="SVA57610.1"/>
    </source>
</evidence>
<organism evidence="11">
    <name type="scientific">marine metagenome</name>
    <dbReference type="NCBI Taxonomy" id="408172"/>
    <lineage>
        <taxon>unclassified sequences</taxon>
        <taxon>metagenomes</taxon>
        <taxon>ecological metagenomes</taxon>
    </lineage>
</organism>
<reference evidence="11" key="1">
    <citation type="submission" date="2018-05" db="EMBL/GenBank/DDBJ databases">
        <authorList>
            <person name="Lanie J.A."/>
            <person name="Ng W.-L."/>
            <person name="Kazmierczak K.M."/>
            <person name="Andrzejewski T.M."/>
            <person name="Davidsen T.M."/>
            <person name="Wayne K.J."/>
            <person name="Tettelin H."/>
            <person name="Glass J.I."/>
            <person name="Rusch D."/>
            <person name="Podicherti R."/>
            <person name="Tsui H.-C.T."/>
            <person name="Winkler M.E."/>
        </authorList>
    </citation>
    <scope>NUCLEOTIDE SEQUENCE</scope>
</reference>
<dbReference type="Pfam" id="PF08443">
    <property type="entry name" value="RimK"/>
    <property type="match status" value="1"/>
</dbReference>
<dbReference type="InterPro" id="IPR011761">
    <property type="entry name" value="ATP-grasp"/>
</dbReference>
<keyword evidence="5" id="KW-0547">Nucleotide-binding</keyword>
<feature type="domain" description="ATP-grasp" evidence="10">
    <location>
        <begin position="66"/>
        <end position="143"/>
    </location>
</feature>
<evidence type="ECO:0000256" key="8">
    <source>
        <dbReference type="ARBA" id="ARBA00022917"/>
    </source>
</evidence>
<dbReference type="NCBIfam" id="TIGR00768">
    <property type="entry name" value="rimK_fam"/>
    <property type="match status" value="1"/>
</dbReference>
<dbReference type="GO" id="GO:0005737">
    <property type="term" value="C:cytoplasm"/>
    <property type="evidence" value="ECO:0007669"/>
    <property type="project" value="TreeGrafter"/>
</dbReference>